<protein>
    <submittedName>
        <fullName evidence="1">Uncharacterized protein</fullName>
    </submittedName>
</protein>
<proteinExistence type="predicted"/>
<evidence type="ECO:0000313" key="1">
    <source>
        <dbReference type="EMBL" id="RZC81306.1"/>
    </source>
</evidence>
<sequence length="59" mass="6777">MKPWKSGTDCSISQNLGMGGKMMKVHKTYQFPVRHFRWLKGEQSSLPRAFGPIGIYFSQ</sequence>
<name>A0A4Y7L7Y1_PAPSO</name>
<reference evidence="1 2" key="1">
    <citation type="journal article" date="2018" name="Science">
        <title>The opium poppy genome and morphinan production.</title>
        <authorList>
            <person name="Guo L."/>
            <person name="Winzer T."/>
            <person name="Yang X."/>
            <person name="Li Y."/>
            <person name="Ning Z."/>
            <person name="He Z."/>
            <person name="Teodor R."/>
            <person name="Lu Y."/>
            <person name="Bowser T.A."/>
            <person name="Graham I.A."/>
            <person name="Ye K."/>
        </authorList>
    </citation>
    <scope>NUCLEOTIDE SEQUENCE [LARGE SCALE GENOMIC DNA]</scope>
    <source>
        <strain evidence="2">cv. HN1</strain>
        <tissue evidence="1">Leaves</tissue>
    </source>
</reference>
<gene>
    <name evidence="1" type="ORF">C5167_043874</name>
</gene>
<accession>A0A4Y7L7Y1</accession>
<dbReference type="AlphaFoldDB" id="A0A4Y7L7Y1"/>
<dbReference type="Gramene" id="RZC81306">
    <property type="protein sequence ID" value="RZC81306"/>
    <property type="gene ID" value="C5167_043874"/>
</dbReference>
<organism evidence="1 2">
    <name type="scientific">Papaver somniferum</name>
    <name type="common">Opium poppy</name>
    <dbReference type="NCBI Taxonomy" id="3469"/>
    <lineage>
        <taxon>Eukaryota</taxon>
        <taxon>Viridiplantae</taxon>
        <taxon>Streptophyta</taxon>
        <taxon>Embryophyta</taxon>
        <taxon>Tracheophyta</taxon>
        <taxon>Spermatophyta</taxon>
        <taxon>Magnoliopsida</taxon>
        <taxon>Ranunculales</taxon>
        <taxon>Papaveraceae</taxon>
        <taxon>Papaveroideae</taxon>
        <taxon>Papaver</taxon>
    </lineage>
</organism>
<keyword evidence="2" id="KW-1185">Reference proteome</keyword>
<evidence type="ECO:0000313" key="2">
    <source>
        <dbReference type="Proteomes" id="UP000316621"/>
    </source>
</evidence>
<dbReference type="EMBL" id="CM010724">
    <property type="protein sequence ID" value="RZC81306.1"/>
    <property type="molecule type" value="Genomic_DNA"/>
</dbReference>
<dbReference type="Proteomes" id="UP000316621">
    <property type="component" value="Chromosome 10"/>
</dbReference>